<dbReference type="STRING" id="187330.AMS58_10255"/>
<dbReference type="RefSeq" id="WP_054455799.1">
    <property type="nucleotide sequence ID" value="NZ_LHPH01000028.1"/>
</dbReference>
<dbReference type="EMBL" id="LHPH01000028">
    <property type="protein sequence ID" value="KPH57737.1"/>
    <property type="molecule type" value="Genomic_DNA"/>
</dbReference>
<evidence type="ECO:0008006" key="4">
    <source>
        <dbReference type="Google" id="ProtNLM"/>
    </source>
</evidence>
<organism evidence="2 3">
    <name type="scientific">Pseudoalteromonas porphyrae</name>
    <dbReference type="NCBI Taxonomy" id="187330"/>
    <lineage>
        <taxon>Bacteria</taxon>
        <taxon>Pseudomonadati</taxon>
        <taxon>Pseudomonadota</taxon>
        <taxon>Gammaproteobacteria</taxon>
        <taxon>Alteromonadales</taxon>
        <taxon>Pseudoalteromonadaceae</taxon>
        <taxon>Pseudoalteromonas</taxon>
    </lineage>
</organism>
<evidence type="ECO:0000313" key="2">
    <source>
        <dbReference type="EMBL" id="KPH57737.1"/>
    </source>
</evidence>
<evidence type="ECO:0000256" key="1">
    <source>
        <dbReference type="SAM" id="SignalP"/>
    </source>
</evidence>
<keyword evidence="3" id="KW-1185">Reference proteome</keyword>
<name>A0A0N1EG66_9GAMM</name>
<protein>
    <recommendedName>
        <fullName evidence="4">Adhesin domain-containing protein</fullName>
    </recommendedName>
</protein>
<feature type="chain" id="PRO_5005870304" description="Adhesin domain-containing protein" evidence="1">
    <location>
        <begin position="23"/>
        <end position="205"/>
    </location>
</feature>
<dbReference type="Proteomes" id="UP000037848">
    <property type="component" value="Unassembled WGS sequence"/>
</dbReference>
<gene>
    <name evidence="2" type="ORF">ADS77_18745</name>
</gene>
<reference evidence="2 3" key="1">
    <citation type="submission" date="2015-08" db="EMBL/GenBank/DDBJ databases">
        <title>Draft Genome Sequence of Pseudoalteromonas porphyrae UCD-SED14.</title>
        <authorList>
            <person name="Coil D.A."/>
            <person name="Jospin G."/>
            <person name="Lee R.D."/>
            <person name="Eisen J.A."/>
        </authorList>
    </citation>
    <scope>NUCLEOTIDE SEQUENCE [LARGE SCALE GENOMIC DNA]</scope>
    <source>
        <strain evidence="2 3">UCD-SED14</strain>
    </source>
</reference>
<feature type="signal peptide" evidence="1">
    <location>
        <begin position="1"/>
        <end position="22"/>
    </location>
</feature>
<dbReference type="OrthoDB" id="5767486at2"/>
<sequence length="205" mass="22507">MNNFLLFTAASALLTTSVFAHAEPHIEQTFNISGQQQLDINVPVGSLELTTHQGSNVKVSIEFKAKNNNGFKSEIDLESITLDHQQNANKLSLNVDNDDIQQKWVVSLPTSMAIDLELGVGDIEVNDFANSADIDVGVGAVRIRSELDDYKRIELDSGVGDTRVSNMKNDAQHTRKMVSSETLYRGNGQYSINVEVGVGDIKITR</sequence>
<comment type="caution">
    <text evidence="2">The sequence shown here is derived from an EMBL/GenBank/DDBJ whole genome shotgun (WGS) entry which is preliminary data.</text>
</comment>
<keyword evidence="1" id="KW-0732">Signal</keyword>
<evidence type="ECO:0000313" key="3">
    <source>
        <dbReference type="Proteomes" id="UP000037848"/>
    </source>
</evidence>
<dbReference type="AlphaFoldDB" id="A0A0N1EG66"/>
<dbReference type="PATRIC" id="fig|187330.3.peg.2404"/>
<accession>A0A0N1EG66</accession>
<proteinExistence type="predicted"/>